<dbReference type="Proteomes" id="UP001055439">
    <property type="component" value="Chromosome 6"/>
</dbReference>
<keyword evidence="2" id="KW-1185">Reference proteome</keyword>
<dbReference type="OrthoDB" id="29072at2759"/>
<evidence type="ECO:0000313" key="2">
    <source>
        <dbReference type="Proteomes" id="UP001055439"/>
    </source>
</evidence>
<name>A0A9E7GGN8_9LILI</name>
<organism evidence="1 2">
    <name type="scientific">Musa troglodytarum</name>
    <name type="common">fe'i banana</name>
    <dbReference type="NCBI Taxonomy" id="320322"/>
    <lineage>
        <taxon>Eukaryota</taxon>
        <taxon>Viridiplantae</taxon>
        <taxon>Streptophyta</taxon>
        <taxon>Embryophyta</taxon>
        <taxon>Tracheophyta</taxon>
        <taxon>Spermatophyta</taxon>
        <taxon>Magnoliopsida</taxon>
        <taxon>Liliopsida</taxon>
        <taxon>Zingiberales</taxon>
        <taxon>Musaceae</taxon>
        <taxon>Musa</taxon>
    </lineage>
</organism>
<sequence>MYCLNQSGKLKMPCISASAATACSCHVDQDTQELIRPTLQELAAKGLAAKILPLRITKTDFDKELSRQRPAVSKAISRLPYLISWLNEGALIKKC</sequence>
<reference evidence="1" key="1">
    <citation type="submission" date="2022-05" db="EMBL/GenBank/DDBJ databases">
        <title>The Musa troglodytarum L. genome provides insights into the mechanism of non-climacteric behaviour and enrichment of carotenoids.</title>
        <authorList>
            <person name="Wang J."/>
        </authorList>
    </citation>
    <scope>NUCLEOTIDE SEQUENCE</scope>
    <source>
        <tissue evidence="1">Leaf</tissue>
    </source>
</reference>
<accession>A0A9E7GGN8</accession>
<gene>
    <name evidence="1" type="ORF">MUK42_05007</name>
</gene>
<evidence type="ECO:0000313" key="1">
    <source>
        <dbReference type="EMBL" id="URE12152.1"/>
    </source>
</evidence>
<proteinExistence type="predicted"/>
<dbReference type="AlphaFoldDB" id="A0A9E7GGN8"/>
<dbReference type="EMBL" id="CP097508">
    <property type="protein sequence ID" value="URE12152.1"/>
    <property type="molecule type" value="Genomic_DNA"/>
</dbReference>
<protein>
    <submittedName>
        <fullName evidence="1">Uncharacterized protein</fullName>
    </submittedName>
</protein>